<dbReference type="STRING" id="481719.LASUN_13340"/>
<name>A0A1E7XCF4_9LACO</name>
<dbReference type="RefSeq" id="WP_070367987.1">
    <property type="nucleotide sequence ID" value="NZ_JAZHVW010000002.1"/>
</dbReference>
<protein>
    <submittedName>
        <fullName evidence="3">ORF6C domain protein</fullName>
    </submittedName>
</protein>
<evidence type="ECO:0000313" key="3">
    <source>
        <dbReference type="EMBL" id="OFA10784.1"/>
    </source>
</evidence>
<dbReference type="Proteomes" id="UP000177010">
    <property type="component" value="Unassembled WGS sequence"/>
</dbReference>
<comment type="caution">
    <text evidence="3">The sequence shown here is derived from an EMBL/GenBank/DDBJ whole genome shotgun (WGS) entry which is preliminary data.</text>
</comment>
<dbReference type="Pfam" id="PF08346">
    <property type="entry name" value="AntA"/>
    <property type="match status" value="1"/>
</dbReference>
<dbReference type="AlphaFoldDB" id="A0A1E7XCF4"/>
<accession>A0A1E7XCF4</accession>
<organism evidence="3 4">
    <name type="scientific">Lentilactobacillus sunkii</name>
    <dbReference type="NCBI Taxonomy" id="481719"/>
    <lineage>
        <taxon>Bacteria</taxon>
        <taxon>Bacillati</taxon>
        <taxon>Bacillota</taxon>
        <taxon>Bacilli</taxon>
        <taxon>Lactobacillales</taxon>
        <taxon>Lactobacillaceae</taxon>
        <taxon>Lentilactobacillus</taxon>
    </lineage>
</organism>
<evidence type="ECO:0000313" key="4">
    <source>
        <dbReference type="Proteomes" id="UP000177010"/>
    </source>
</evidence>
<dbReference type="EMBL" id="MIQE01000012">
    <property type="protein sequence ID" value="OFA10784.1"/>
    <property type="molecule type" value="Genomic_DNA"/>
</dbReference>
<dbReference type="InterPro" id="IPR013557">
    <property type="entry name" value="AntA/B_antirep"/>
</dbReference>
<evidence type="ECO:0000259" key="1">
    <source>
        <dbReference type="Pfam" id="PF08346"/>
    </source>
</evidence>
<dbReference type="InterPro" id="IPR018878">
    <property type="entry name" value="ORF6C_dom"/>
</dbReference>
<reference evidence="3 4" key="1">
    <citation type="submission" date="2016-09" db="EMBL/GenBank/DDBJ databases">
        <title>Genome Sequence of Lactobacillus sunkii Strain CG01.</title>
        <authorList>
            <person name="Poehlein A."/>
            <person name="Gabris C."/>
            <person name="Bengelsdorf F.R."/>
            <person name="Duerre P."/>
            <person name="Daniel R."/>
        </authorList>
    </citation>
    <scope>NUCLEOTIDE SEQUENCE [LARGE SCALE GENOMIC DNA]</scope>
    <source>
        <strain evidence="3 4">CG_D</strain>
    </source>
</reference>
<proteinExistence type="predicted"/>
<gene>
    <name evidence="3" type="ORF">LASUN_13340</name>
</gene>
<feature type="domain" description="ORF6C" evidence="2">
    <location>
        <begin position="118"/>
        <end position="226"/>
    </location>
</feature>
<feature type="domain" description="AntA/AntB antirepressor" evidence="1">
    <location>
        <begin position="16"/>
        <end position="87"/>
    </location>
</feature>
<sequence>MDQLIKILNHEGNMVVSGRDLYDFLGIKTPYTQWMERMISYEFEENVDFAVINKKVNDESVFGSTRTIIDHALSLDMAKEIAMIQRTKKGKQARQYFIQVQKAYQQQVNLPKTPDEKIHLLLENSDQVNRQVKQIDSRVTKLEDDQPIAPGEYSYISTRVKRAVNEFVSVHHLVLNNKQRSKLYQDINRGVAEVTGIKTRTQLRKKDFDVADEFITNWTPSTATLQIIKQLSAVPENQTELV</sequence>
<evidence type="ECO:0000259" key="2">
    <source>
        <dbReference type="Pfam" id="PF10552"/>
    </source>
</evidence>
<dbReference type="Pfam" id="PF10552">
    <property type="entry name" value="ORF6C"/>
    <property type="match status" value="1"/>
</dbReference>